<evidence type="ECO:0000256" key="2">
    <source>
        <dbReference type="ARBA" id="ARBA00022729"/>
    </source>
</evidence>
<evidence type="ECO:0000256" key="3">
    <source>
        <dbReference type="ARBA" id="ARBA00022764"/>
    </source>
</evidence>
<keyword evidence="2" id="KW-0732">Signal</keyword>
<organism evidence="5 6">
    <name type="scientific">Helicobacter enhydrae</name>
    <dbReference type="NCBI Taxonomy" id="222136"/>
    <lineage>
        <taxon>Bacteria</taxon>
        <taxon>Pseudomonadati</taxon>
        <taxon>Campylobacterota</taxon>
        <taxon>Epsilonproteobacteria</taxon>
        <taxon>Campylobacterales</taxon>
        <taxon>Helicobacteraceae</taxon>
        <taxon>Helicobacter</taxon>
    </lineage>
</organism>
<dbReference type="KEGG" id="het:BBW65_01120"/>
<accession>A0A1B1U7Q7</accession>
<dbReference type="GO" id="GO:0015920">
    <property type="term" value="P:lipopolysaccharide transport"/>
    <property type="evidence" value="ECO:0007669"/>
    <property type="project" value="InterPro"/>
</dbReference>
<dbReference type="GO" id="GO:0009279">
    <property type="term" value="C:cell outer membrane"/>
    <property type="evidence" value="ECO:0007669"/>
    <property type="project" value="TreeGrafter"/>
</dbReference>
<dbReference type="PANTHER" id="PTHR36504">
    <property type="entry name" value="LIPOPOLYSACCHARIDE EXPORT SYSTEM PROTEIN LPTA"/>
    <property type="match status" value="1"/>
</dbReference>
<gene>
    <name evidence="5" type="ORF">BBW65_01120</name>
</gene>
<dbReference type="Gene3D" id="2.60.450.10">
    <property type="entry name" value="Lipopolysaccharide (LPS) transport protein A like domain"/>
    <property type="match status" value="1"/>
</dbReference>
<dbReference type="PANTHER" id="PTHR36504:SF1">
    <property type="entry name" value="LIPOPOLYSACCHARIDE EXPORT SYSTEM PROTEIN LPTA"/>
    <property type="match status" value="1"/>
</dbReference>
<dbReference type="AlphaFoldDB" id="A0A1B1U7Q7"/>
<dbReference type="GO" id="GO:0017089">
    <property type="term" value="F:glycolipid transfer activity"/>
    <property type="evidence" value="ECO:0007669"/>
    <property type="project" value="TreeGrafter"/>
</dbReference>
<sequence length="149" mass="16398">MSVCLNAVELLDITARKITASEEKHSTILKGDVVVKKGKDVLYADEVVIKTDSKRKPQEYKAIGNVRFKVALQARVMKGKAKVIVYNAQKDEYHLSGGVVVEEVGSPNVLRGEEIVLNSKTGYANVVGGDKRPARIIFSLEDDKKKGKK</sequence>
<feature type="domain" description="Organic solvent tolerance-like N-terminal" evidence="4">
    <location>
        <begin position="13"/>
        <end position="122"/>
    </location>
</feature>
<evidence type="ECO:0000259" key="4">
    <source>
        <dbReference type="Pfam" id="PF03968"/>
    </source>
</evidence>
<dbReference type="Pfam" id="PF03968">
    <property type="entry name" value="LptD_N"/>
    <property type="match status" value="1"/>
</dbReference>
<dbReference type="InterPro" id="IPR014340">
    <property type="entry name" value="LptA"/>
</dbReference>
<dbReference type="GO" id="GO:0001530">
    <property type="term" value="F:lipopolysaccharide binding"/>
    <property type="evidence" value="ECO:0007669"/>
    <property type="project" value="InterPro"/>
</dbReference>
<keyword evidence="3" id="KW-0574">Periplasm</keyword>
<dbReference type="STRING" id="222136.BBW65_01120"/>
<evidence type="ECO:0000313" key="5">
    <source>
        <dbReference type="EMBL" id="ANV98715.1"/>
    </source>
</evidence>
<dbReference type="InterPro" id="IPR052037">
    <property type="entry name" value="LPS_export_LptA"/>
</dbReference>
<keyword evidence="6" id="KW-1185">Reference proteome</keyword>
<dbReference type="GO" id="GO:0030288">
    <property type="term" value="C:outer membrane-bounded periplasmic space"/>
    <property type="evidence" value="ECO:0007669"/>
    <property type="project" value="TreeGrafter"/>
</dbReference>
<evidence type="ECO:0000256" key="1">
    <source>
        <dbReference type="ARBA" id="ARBA00022448"/>
    </source>
</evidence>
<keyword evidence="1" id="KW-0813">Transport</keyword>
<evidence type="ECO:0000313" key="6">
    <source>
        <dbReference type="Proteomes" id="UP000092884"/>
    </source>
</evidence>
<dbReference type="InterPro" id="IPR005653">
    <property type="entry name" value="OstA-like_N"/>
</dbReference>
<name>A0A1B1U7Q7_9HELI</name>
<dbReference type="EMBL" id="CP016503">
    <property type="protein sequence ID" value="ANV98715.1"/>
    <property type="molecule type" value="Genomic_DNA"/>
</dbReference>
<dbReference type="NCBIfam" id="TIGR03002">
    <property type="entry name" value="outer_YhbN_LptA"/>
    <property type="match status" value="1"/>
</dbReference>
<reference evidence="6" key="1">
    <citation type="submission" date="2016-07" db="EMBL/GenBank/DDBJ databases">
        <authorList>
            <person name="Florea S."/>
            <person name="Webb J.S."/>
            <person name="Jaromczyk J."/>
            <person name="Schardl C.L."/>
        </authorList>
    </citation>
    <scope>NUCLEOTIDE SEQUENCE [LARGE SCALE GENOMIC DNA]</scope>
    <source>
        <strain evidence="6">MIT 01-6242</strain>
    </source>
</reference>
<proteinExistence type="predicted"/>
<dbReference type="Proteomes" id="UP000092884">
    <property type="component" value="Chromosome"/>
</dbReference>
<protein>
    <submittedName>
        <fullName evidence="5">Lipopolysaccharide transport periplasmic protein LptA</fullName>
    </submittedName>
</protein>